<accession>A0ABT1NDB1</accession>
<comment type="caution">
    <text evidence="2">The sequence shown here is derived from an EMBL/GenBank/DDBJ whole genome shotgun (WGS) entry which is preliminary data.</text>
</comment>
<gene>
    <name evidence="2" type="ORF">LJD61_06725</name>
</gene>
<reference evidence="2 3" key="1">
    <citation type="submission" date="2021-10" db="EMBL/GenBank/DDBJ databases">
        <title>Lutispora strain m25 sp. nov., a thermophilic, non-spore-forming bacterium isolated from a lab-scale methanogenic bioreactor digesting anaerobic sludge.</title>
        <authorList>
            <person name="El Houari A."/>
            <person name="Mcdonald J."/>
        </authorList>
    </citation>
    <scope>NUCLEOTIDE SEQUENCE [LARGE SCALE GENOMIC DNA]</scope>
    <source>
        <strain evidence="3">m25</strain>
    </source>
</reference>
<dbReference type="Pfam" id="PF07969">
    <property type="entry name" value="Amidohydro_3"/>
    <property type="match status" value="1"/>
</dbReference>
<dbReference type="EMBL" id="JAJEKE010000004">
    <property type="protein sequence ID" value="MCQ1529244.1"/>
    <property type="molecule type" value="Genomic_DNA"/>
</dbReference>
<sequence>MEAEGFVINYKIGIKLADDKDNIISLKQIYRKGMCWMFTLVLKNGTIIDGTKKKAYKADIGIIDSRIVKIGEIDQKENVIDIEGRYVTPGFIDTHSHADCSAFLYPDCESYIRQGITTFIGGQCGDSNAPINNYWMRKYWEYDMWNDIDPFIYSPQTVQPVDKVLPVVKDKTGQAVEWKSFGEYIKLVEKKGMACNMITLAGHSQIRADVMGLDYMRKPTREEMAKMKEHLTEAMESGAWGMSTGRDYPPSASADKEEIIEFVNHIKELGGYYFTHWRRTGLRIAGSARPNKLEGIVEALEIALETGVKTEISHLTSGFEIYPENPEMDRHASEITLEVIDSYIEKGADVAFDVIPGVSGGICINPYLASYFTPWIKQSGSLDQFITNLKAKDYRNKLVKLLRDGEWYPLSGKSDPWWQNKIFITKSESECYIGKSINDIAIEKNMEPVEAVMQLLLEEPFIMIRRNGKSEEEFKTLLKHDRASVCTDTYAFDLVGLYGNDAEIAELLPHPHTYCAFPKYILQYGMDTIEETIWKITGFPADFMNIEGRGKVLENNYADLVVLDMDSLKTNENYIEPRVYPEGIEYVVVNGELVLDKKGCTGIRAGKVLKKQ</sequence>
<organism evidence="2 3">
    <name type="scientific">Lutispora saccharofermentans</name>
    <dbReference type="NCBI Taxonomy" id="3024236"/>
    <lineage>
        <taxon>Bacteria</taxon>
        <taxon>Bacillati</taxon>
        <taxon>Bacillota</taxon>
        <taxon>Clostridia</taxon>
        <taxon>Lutisporales</taxon>
        <taxon>Lutisporaceae</taxon>
        <taxon>Lutispora</taxon>
    </lineage>
</organism>
<name>A0ABT1NDB1_9FIRM</name>
<dbReference type="InterPro" id="IPR011059">
    <property type="entry name" value="Metal-dep_hydrolase_composite"/>
</dbReference>
<proteinExistence type="predicted"/>
<dbReference type="RefSeq" id="WP_255226764.1">
    <property type="nucleotide sequence ID" value="NZ_JAJEKE010000004.1"/>
</dbReference>
<evidence type="ECO:0000313" key="3">
    <source>
        <dbReference type="Proteomes" id="UP001651880"/>
    </source>
</evidence>
<dbReference type="PANTHER" id="PTHR11647">
    <property type="entry name" value="HYDRANTOINASE/DIHYDROPYRIMIDINASE FAMILY MEMBER"/>
    <property type="match status" value="1"/>
</dbReference>
<dbReference type="InterPro" id="IPR013108">
    <property type="entry name" value="Amidohydro_3"/>
</dbReference>
<dbReference type="Gene3D" id="3.20.20.140">
    <property type="entry name" value="Metal-dependent hydrolases"/>
    <property type="match status" value="2"/>
</dbReference>
<evidence type="ECO:0000259" key="1">
    <source>
        <dbReference type="Pfam" id="PF07969"/>
    </source>
</evidence>
<feature type="domain" description="Amidohydrolase 3" evidence="1">
    <location>
        <begin position="79"/>
        <end position="248"/>
    </location>
</feature>
<dbReference type="InterPro" id="IPR050378">
    <property type="entry name" value="Metallo-dep_Hydrolases_sf"/>
</dbReference>
<dbReference type="SUPFAM" id="SSF51556">
    <property type="entry name" value="Metallo-dependent hydrolases"/>
    <property type="match status" value="1"/>
</dbReference>
<protein>
    <submittedName>
        <fullName evidence="2">Amidohydrolase family protein</fullName>
    </submittedName>
</protein>
<dbReference type="PANTHER" id="PTHR11647:SF1">
    <property type="entry name" value="COLLAPSIN RESPONSE MEDIATOR PROTEIN"/>
    <property type="match status" value="1"/>
</dbReference>
<dbReference type="Proteomes" id="UP001651880">
    <property type="component" value="Unassembled WGS sequence"/>
</dbReference>
<evidence type="ECO:0000313" key="2">
    <source>
        <dbReference type="EMBL" id="MCQ1529244.1"/>
    </source>
</evidence>
<dbReference type="InterPro" id="IPR032466">
    <property type="entry name" value="Metal_Hydrolase"/>
</dbReference>
<dbReference type="SUPFAM" id="SSF51338">
    <property type="entry name" value="Composite domain of metallo-dependent hydrolases"/>
    <property type="match status" value="1"/>
</dbReference>
<keyword evidence="3" id="KW-1185">Reference proteome</keyword>